<accession>A0ABW2XZT5</accession>
<reference evidence="2" key="1">
    <citation type="journal article" date="2019" name="Int. J. Syst. Evol. Microbiol.">
        <title>The Global Catalogue of Microorganisms (GCM) 10K type strain sequencing project: providing services to taxonomists for standard genome sequencing and annotation.</title>
        <authorList>
            <consortium name="The Broad Institute Genomics Platform"/>
            <consortium name="The Broad Institute Genome Sequencing Center for Infectious Disease"/>
            <person name="Wu L."/>
            <person name="Ma J."/>
        </authorList>
    </citation>
    <scope>NUCLEOTIDE SEQUENCE [LARGE SCALE GENOMIC DNA]</scope>
    <source>
        <strain evidence="2">JCM 9371</strain>
    </source>
</reference>
<gene>
    <name evidence="1" type="ORF">ACFQZM_44585</name>
</gene>
<dbReference type="RefSeq" id="WP_131759513.1">
    <property type="nucleotide sequence ID" value="NZ_CAACUY010000080.1"/>
</dbReference>
<keyword evidence="2" id="KW-1185">Reference proteome</keyword>
<organism evidence="1 2">
    <name type="scientific">Actinomadura fibrosa</name>
    <dbReference type="NCBI Taxonomy" id="111802"/>
    <lineage>
        <taxon>Bacteria</taxon>
        <taxon>Bacillati</taxon>
        <taxon>Actinomycetota</taxon>
        <taxon>Actinomycetes</taxon>
        <taxon>Streptosporangiales</taxon>
        <taxon>Thermomonosporaceae</taxon>
        <taxon>Actinomadura</taxon>
    </lineage>
</organism>
<dbReference type="Proteomes" id="UP001597063">
    <property type="component" value="Unassembled WGS sequence"/>
</dbReference>
<dbReference type="EMBL" id="JBHTGP010000031">
    <property type="protein sequence ID" value="MFD0691634.1"/>
    <property type="molecule type" value="Genomic_DNA"/>
</dbReference>
<protein>
    <submittedName>
        <fullName evidence="1">Uncharacterized protein</fullName>
    </submittedName>
</protein>
<evidence type="ECO:0000313" key="1">
    <source>
        <dbReference type="EMBL" id="MFD0691634.1"/>
    </source>
</evidence>
<proteinExistence type="predicted"/>
<sequence length="90" mass="9744">MDVIFGKCNVGEPLQVTDLDLFAIDFDPHLASRRTIGEVESGKGRSAPISPWTGFSGWPAYAAWSTPTPQNSPSPCPCPTRREPWVALSA</sequence>
<name>A0ABW2XZT5_9ACTN</name>
<evidence type="ECO:0000313" key="2">
    <source>
        <dbReference type="Proteomes" id="UP001597063"/>
    </source>
</evidence>
<comment type="caution">
    <text evidence="1">The sequence shown here is derived from an EMBL/GenBank/DDBJ whole genome shotgun (WGS) entry which is preliminary data.</text>
</comment>